<dbReference type="HOGENOM" id="CLU_1922309_0_0_1"/>
<evidence type="ECO:0000313" key="3">
    <source>
        <dbReference type="Proteomes" id="UP000001555"/>
    </source>
</evidence>
<sequence>MIGPDKFTMARIVWTPGHASHPGTKSGHSLAQALTSRALPTGMEETKALQAQRPAGAEVRLCPRDLGSLATGVAAATEAVTDGCYTKLSEHIRRSAPGELQCSVFCGGARCKYESGSGRSDRDKAIQGIYSH</sequence>
<name>B7QK00_IXOSC</name>
<dbReference type="EMBL" id="ABJB010118455">
    <property type="status" value="NOT_ANNOTATED_CDS"/>
    <property type="molecule type" value="Genomic_DNA"/>
</dbReference>
<dbReference type="InParanoid" id="B7QK00"/>
<dbReference type="VEuPathDB" id="VectorBase:ISCP_035795"/>
<proteinExistence type="predicted"/>
<reference evidence="2" key="2">
    <citation type="submission" date="2020-05" db="UniProtKB">
        <authorList>
            <consortium name="EnsemblMetazoa"/>
        </authorList>
    </citation>
    <scope>IDENTIFICATION</scope>
    <source>
        <strain evidence="2">wikel</strain>
    </source>
</reference>
<dbReference type="Proteomes" id="UP000001555">
    <property type="component" value="Unassembled WGS sequence"/>
</dbReference>
<keyword evidence="3" id="KW-1185">Reference proteome</keyword>
<gene>
    <name evidence="1" type="ORF">IscW_ISCW014648</name>
</gene>
<evidence type="ECO:0000313" key="2">
    <source>
        <dbReference type="EnsemblMetazoa" id="ISCW014648-PA"/>
    </source>
</evidence>
<feature type="non-terminal residue" evidence="1">
    <location>
        <position position="132"/>
    </location>
</feature>
<dbReference type="EMBL" id="DS955832">
    <property type="protein sequence ID" value="EEC19172.1"/>
    <property type="molecule type" value="Genomic_DNA"/>
</dbReference>
<organism>
    <name type="scientific">Ixodes scapularis</name>
    <name type="common">Black-legged tick</name>
    <name type="synonym">Deer tick</name>
    <dbReference type="NCBI Taxonomy" id="6945"/>
    <lineage>
        <taxon>Eukaryota</taxon>
        <taxon>Metazoa</taxon>
        <taxon>Ecdysozoa</taxon>
        <taxon>Arthropoda</taxon>
        <taxon>Chelicerata</taxon>
        <taxon>Arachnida</taxon>
        <taxon>Acari</taxon>
        <taxon>Parasitiformes</taxon>
        <taxon>Ixodida</taxon>
        <taxon>Ixodoidea</taxon>
        <taxon>Ixodidae</taxon>
        <taxon>Ixodinae</taxon>
        <taxon>Ixodes</taxon>
    </lineage>
</organism>
<dbReference type="EMBL" id="ABJB011133786">
    <property type="status" value="NOT_ANNOTATED_CDS"/>
    <property type="molecule type" value="Genomic_DNA"/>
</dbReference>
<dbReference type="EnsemblMetazoa" id="ISCW014648-RA">
    <property type="protein sequence ID" value="ISCW014648-PA"/>
    <property type="gene ID" value="ISCW014648"/>
</dbReference>
<dbReference type="PaxDb" id="6945-B7QK00"/>
<dbReference type="STRING" id="6945.B7QK00"/>
<dbReference type="OrthoDB" id="542013at2759"/>
<dbReference type="AlphaFoldDB" id="B7QK00"/>
<evidence type="ECO:0000313" key="1">
    <source>
        <dbReference type="EMBL" id="EEC19172.1"/>
    </source>
</evidence>
<reference evidence="1 3" key="1">
    <citation type="submission" date="2008-03" db="EMBL/GenBank/DDBJ databases">
        <title>Annotation of Ixodes scapularis.</title>
        <authorList>
            <consortium name="Ixodes scapularis Genome Project Consortium"/>
            <person name="Caler E."/>
            <person name="Hannick L.I."/>
            <person name="Bidwell S."/>
            <person name="Joardar V."/>
            <person name="Thiagarajan M."/>
            <person name="Amedeo P."/>
            <person name="Galinsky K.J."/>
            <person name="Schobel S."/>
            <person name="Inman J."/>
            <person name="Hostetler J."/>
            <person name="Miller J."/>
            <person name="Hammond M."/>
            <person name="Megy K."/>
            <person name="Lawson D."/>
            <person name="Kodira C."/>
            <person name="Sutton G."/>
            <person name="Meyer J."/>
            <person name="Hill C.A."/>
            <person name="Birren B."/>
            <person name="Nene V."/>
            <person name="Collins F."/>
            <person name="Alarcon-Chaidez F."/>
            <person name="Wikel S."/>
            <person name="Strausberg R."/>
        </authorList>
    </citation>
    <scope>NUCLEOTIDE SEQUENCE [LARGE SCALE GENOMIC DNA]</scope>
    <source>
        <strain evidence="3">Wikel</strain>
        <strain evidence="1">Wikel colony</strain>
    </source>
</reference>
<accession>B7QK00</accession>
<dbReference type="VEuPathDB" id="VectorBase:ISCW014648"/>
<protein>
    <submittedName>
        <fullName evidence="1 2">Uncharacterized protein</fullName>
    </submittedName>
</protein>